<keyword evidence="3" id="KW-1185">Reference proteome</keyword>
<dbReference type="RefSeq" id="WP_120086294.1">
    <property type="nucleotide sequence ID" value="NZ_QMDW01000032.1"/>
</dbReference>
<dbReference type="EMBL" id="QMDW01000032">
    <property type="protein sequence ID" value="RJX47815.1"/>
    <property type="molecule type" value="Genomic_DNA"/>
</dbReference>
<feature type="domain" description="DUF7718" evidence="1">
    <location>
        <begin position="10"/>
        <end position="121"/>
    </location>
</feature>
<dbReference type="AlphaFoldDB" id="A0A3A6QK95"/>
<sequence>MDDDGPQGYEQEFTTVINRRSQIRIGLSTEKGDVTRFFVQLEYWREGDWMEVVRFDHNPNTEFGHDITEDGLHMDIYRDGEKYRVREDFPAVKLNRAPRYCTVYIREHADRILRRFEKWHNVNANDR</sequence>
<dbReference type="InterPro" id="IPR056135">
    <property type="entry name" value="DUF7718"/>
</dbReference>
<reference evidence="2 3" key="1">
    <citation type="submission" date="2018-06" db="EMBL/GenBank/DDBJ databases">
        <title>Halonotius sp. F13-13 a new haloarchaeeon isolated from a solar saltern from Isla Cristina, Huelva, Spain.</title>
        <authorList>
            <person name="Duran-Viseras A."/>
            <person name="Sanchez-Porro C."/>
            <person name="Ventosa A."/>
        </authorList>
    </citation>
    <scope>NUCLEOTIDE SEQUENCE [LARGE SCALE GENOMIC DNA]</scope>
    <source>
        <strain evidence="2 3">CECT 7525</strain>
    </source>
</reference>
<accession>A0A3A6QK95</accession>
<organism evidence="2 3">
    <name type="scientific">Halonotius pteroides</name>
    <dbReference type="NCBI Taxonomy" id="268735"/>
    <lineage>
        <taxon>Archaea</taxon>
        <taxon>Methanobacteriati</taxon>
        <taxon>Methanobacteriota</taxon>
        <taxon>Stenosarchaea group</taxon>
        <taxon>Halobacteria</taxon>
        <taxon>Halobacteriales</taxon>
        <taxon>Haloferacaceae</taxon>
        <taxon>Halonotius</taxon>
    </lineage>
</organism>
<comment type="caution">
    <text evidence="2">The sequence shown here is derived from an EMBL/GenBank/DDBJ whole genome shotgun (WGS) entry which is preliminary data.</text>
</comment>
<gene>
    <name evidence="2" type="ORF">DP106_13965</name>
</gene>
<name>A0A3A6QK95_9EURY</name>
<proteinExistence type="predicted"/>
<dbReference type="Proteomes" id="UP000281564">
    <property type="component" value="Unassembled WGS sequence"/>
</dbReference>
<protein>
    <recommendedName>
        <fullName evidence="1">DUF7718 domain-containing protein</fullName>
    </recommendedName>
</protein>
<evidence type="ECO:0000313" key="3">
    <source>
        <dbReference type="Proteomes" id="UP000281564"/>
    </source>
</evidence>
<dbReference type="Pfam" id="PF24839">
    <property type="entry name" value="DUF7718"/>
    <property type="match status" value="1"/>
</dbReference>
<evidence type="ECO:0000259" key="1">
    <source>
        <dbReference type="Pfam" id="PF24839"/>
    </source>
</evidence>
<evidence type="ECO:0000313" key="2">
    <source>
        <dbReference type="EMBL" id="RJX47815.1"/>
    </source>
</evidence>
<dbReference type="OrthoDB" id="305538at2157"/>